<reference evidence="3" key="1">
    <citation type="journal article" date="2015" name="Proc. Natl. Acad. Sci. U.S.A.">
        <title>Genome sequencing of adzuki bean (Vigna angularis) provides insight into high starch and low fat accumulation and domestication.</title>
        <authorList>
            <person name="Yang K."/>
            <person name="Tian Z."/>
            <person name="Chen C."/>
            <person name="Luo L."/>
            <person name="Zhao B."/>
            <person name="Wang Z."/>
            <person name="Yu L."/>
            <person name="Li Y."/>
            <person name="Sun Y."/>
            <person name="Li W."/>
            <person name="Chen Y."/>
            <person name="Li Y."/>
            <person name="Zhang Y."/>
            <person name="Ai D."/>
            <person name="Zhao J."/>
            <person name="Shang C."/>
            <person name="Ma Y."/>
            <person name="Wu B."/>
            <person name="Wang M."/>
            <person name="Gao L."/>
            <person name="Sun D."/>
            <person name="Zhang P."/>
            <person name="Guo F."/>
            <person name="Wang W."/>
            <person name="Li Y."/>
            <person name="Wang J."/>
            <person name="Varshney R.K."/>
            <person name="Wang J."/>
            <person name="Ling H.Q."/>
            <person name="Wan P."/>
        </authorList>
    </citation>
    <scope>NUCLEOTIDE SEQUENCE</scope>
    <source>
        <strain evidence="3">cv. Jingnong 6</strain>
    </source>
</reference>
<feature type="compositionally biased region" description="Basic and acidic residues" evidence="1">
    <location>
        <begin position="51"/>
        <end position="74"/>
    </location>
</feature>
<dbReference type="AlphaFoldDB" id="A0A0L9T4K2"/>
<dbReference type="Gramene" id="KOM25024">
    <property type="protein sequence ID" value="KOM25024"/>
    <property type="gene ID" value="LR48_Vigan45s002600"/>
</dbReference>
<evidence type="ECO:0000313" key="3">
    <source>
        <dbReference type="Proteomes" id="UP000053144"/>
    </source>
</evidence>
<accession>A0A0L9T4K2</accession>
<feature type="region of interest" description="Disordered" evidence="1">
    <location>
        <begin position="1"/>
        <end position="97"/>
    </location>
</feature>
<proteinExistence type="predicted"/>
<organism evidence="2 3">
    <name type="scientific">Phaseolus angularis</name>
    <name type="common">Azuki bean</name>
    <name type="synonym">Vigna angularis</name>
    <dbReference type="NCBI Taxonomy" id="3914"/>
    <lineage>
        <taxon>Eukaryota</taxon>
        <taxon>Viridiplantae</taxon>
        <taxon>Streptophyta</taxon>
        <taxon>Embryophyta</taxon>
        <taxon>Tracheophyta</taxon>
        <taxon>Spermatophyta</taxon>
        <taxon>Magnoliopsida</taxon>
        <taxon>eudicotyledons</taxon>
        <taxon>Gunneridae</taxon>
        <taxon>Pentapetalae</taxon>
        <taxon>rosids</taxon>
        <taxon>fabids</taxon>
        <taxon>Fabales</taxon>
        <taxon>Fabaceae</taxon>
        <taxon>Papilionoideae</taxon>
        <taxon>50 kb inversion clade</taxon>
        <taxon>NPAAA clade</taxon>
        <taxon>indigoferoid/millettioid clade</taxon>
        <taxon>Phaseoleae</taxon>
        <taxon>Vigna</taxon>
    </lineage>
</organism>
<dbReference type="Proteomes" id="UP000053144">
    <property type="component" value="Unassembled WGS sequence"/>
</dbReference>
<evidence type="ECO:0000313" key="2">
    <source>
        <dbReference type="EMBL" id="KOM25024.1"/>
    </source>
</evidence>
<name>A0A0L9T4K2_PHAAN</name>
<protein>
    <submittedName>
        <fullName evidence="2">Uncharacterized protein</fullName>
    </submittedName>
</protein>
<dbReference type="EMBL" id="KQ258251">
    <property type="protein sequence ID" value="KOM25024.1"/>
    <property type="molecule type" value="Genomic_DNA"/>
</dbReference>
<gene>
    <name evidence="2" type="ORF">LR48_Vigan45s002600</name>
</gene>
<sequence>MHSEGAGSNDYDGSDQGSTENEGSIAATTRGGDKATVVAAQTTNGARKQRRSSEKCRSRESRSRTNMQREKNETEAENFQLNKPYHLGFQNNRSSRGLYASVRREPEAETANDTGPRATEVVTLGQNGLKLQKVVRCKGGIGQYASIRRAPEAENANDTGPKATEVVTLGQNGLKLRKVLQKVVRCKGGRGFMPQF</sequence>
<evidence type="ECO:0000256" key="1">
    <source>
        <dbReference type="SAM" id="MobiDB-lite"/>
    </source>
</evidence>